<proteinExistence type="inferred from homology"/>
<dbReference type="PANTHER" id="PTHR31423">
    <property type="entry name" value="YBAK DOMAIN-CONTAINING PROTEIN"/>
    <property type="match status" value="1"/>
</dbReference>
<evidence type="ECO:0000256" key="2">
    <source>
        <dbReference type="ARBA" id="ARBA00022917"/>
    </source>
</evidence>
<dbReference type="InterPro" id="IPR007214">
    <property type="entry name" value="YbaK/aa-tRNA-synth-assoc-dom"/>
</dbReference>
<gene>
    <name evidence="4" type="ORF">BKM66_03660</name>
</gene>
<sequence>MDRLVFESLADLGMDYTIVEHPPALTTEEADRYIEGLEGVRTKSMFLTNKKKTAFYLLIMDDQKQLDMDQFCDLVGANRIRMASSDSLMEKMHLPAGVVSVFGLLHNVDKDIQVFFDKEILSDPILTFHPNVNTKTIFVKTEDILRFVEEIGFSATIVDFGEQR</sequence>
<accession>A0AAD0KUE0</accession>
<protein>
    <submittedName>
        <fullName evidence="4">Prolyl-tRNA editing protein</fullName>
    </submittedName>
</protein>
<dbReference type="Pfam" id="PF04073">
    <property type="entry name" value="tRNA_edit"/>
    <property type="match status" value="1"/>
</dbReference>
<evidence type="ECO:0000256" key="1">
    <source>
        <dbReference type="ARBA" id="ARBA00010201"/>
    </source>
</evidence>
<dbReference type="Proteomes" id="UP000250181">
    <property type="component" value="Chromosome"/>
</dbReference>
<dbReference type="SUPFAM" id="SSF55826">
    <property type="entry name" value="YbaK/ProRS associated domain"/>
    <property type="match status" value="1"/>
</dbReference>
<feature type="domain" description="YbaK/aminoacyl-tRNA synthetase-associated" evidence="3">
    <location>
        <begin position="21"/>
        <end position="147"/>
    </location>
</feature>
<dbReference type="Gene3D" id="3.90.960.10">
    <property type="entry name" value="YbaK/aminoacyl-tRNA synthetase-associated domain"/>
    <property type="match status" value="1"/>
</dbReference>
<dbReference type="EMBL" id="CP017666">
    <property type="protein sequence ID" value="AWX95271.1"/>
    <property type="molecule type" value="Genomic_DNA"/>
</dbReference>
<dbReference type="InterPro" id="IPR040285">
    <property type="entry name" value="ProX/PRXD1"/>
</dbReference>
<dbReference type="InterPro" id="IPR036754">
    <property type="entry name" value="YbaK/aa-tRNA-synt-asso_dom_sf"/>
</dbReference>
<evidence type="ECO:0000313" key="5">
    <source>
        <dbReference type="Proteomes" id="UP000250181"/>
    </source>
</evidence>
<dbReference type="FunFam" id="3.90.960.10:FF:000005">
    <property type="entry name" value="Putative prolyl-tRNA synthetase"/>
    <property type="match status" value="1"/>
</dbReference>
<keyword evidence="2" id="KW-0648">Protein biosynthesis</keyword>
<name>A0AAD0KUE0_STRSU</name>
<evidence type="ECO:0000259" key="3">
    <source>
        <dbReference type="Pfam" id="PF04073"/>
    </source>
</evidence>
<organism evidence="4 5">
    <name type="scientific">Streptococcus suis</name>
    <dbReference type="NCBI Taxonomy" id="1307"/>
    <lineage>
        <taxon>Bacteria</taxon>
        <taxon>Bacillati</taxon>
        <taxon>Bacillota</taxon>
        <taxon>Bacilli</taxon>
        <taxon>Lactobacillales</taxon>
        <taxon>Streptococcaceae</taxon>
        <taxon>Streptococcus</taxon>
    </lineage>
</organism>
<evidence type="ECO:0000313" key="4">
    <source>
        <dbReference type="EMBL" id="AWX95271.1"/>
    </source>
</evidence>
<dbReference type="AlphaFoldDB" id="A0AAD0KUE0"/>
<reference evidence="4 5" key="1">
    <citation type="submission" date="2016-10" db="EMBL/GenBank/DDBJ databases">
        <authorList>
            <person name="Zou G."/>
            <person name="Zhou R."/>
        </authorList>
    </citation>
    <scope>NUCLEOTIDE SEQUENCE [LARGE SCALE GENOMIC DNA]</scope>
    <source>
        <strain evidence="4 5">0061</strain>
    </source>
</reference>
<dbReference type="RefSeq" id="WP_105184153.1">
    <property type="nucleotide sequence ID" value="NZ_CP017666.1"/>
</dbReference>
<comment type="similarity">
    <text evidence="1">Belongs to the PRORSD1 family.</text>
</comment>
<dbReference type="GO" id="GO:0006412">
    <property type="term" value="P:translation"/>
    <property type="evidence" value="ECO:0007669"/>
    <property type="project" value="UniProtKB-KW"/>
</dbReference>
<dbReference type="GO" id="GO:0002161">
    <property type="term" value="F:aminoacyl-tRNA deacylase activity"/>
    <property type="evidence" value="ECO:0007669"/>
    <property type="project" value="InterPro"/>
</dbReference>
<dbReference type="PANTHER" id="PTHR31423:SF3">
    <property type="entry name" value="PROLYL-TRNA SYNTHETASE ASSOCIATED DOMAIN-CONTAINING PROTEIN 1-RELATED"/>
    <property type="match status" value="1"/>
</dbReference>
<dbReference type="CDD" id="cd04335">
    <property type="entry name" value="PrdX_deacylase"/>
    <property type="match status" value="1"/>
</dbReference>